<reference evidence="2 3" key="1">
    <citation type="submission" date="2019-04" db="EMBL/GenBank/DDBJ databases">
        <authorList>
            <person name="Schori C."/>
            <person name="Ahrens C."/>
        </authorList>
    </citation>
    <scope>NUCLEOTIDE SEQUENCE [LARGE SCALE GENOMIC DNA]</scope>
    <source>
        <strain evidence="2 3">DSM 2950</strain>
    </source>
</reference>
<dbReference type="RefSeq" id="WP_018595939.1">
    <property type="nucleotide sequence ID" value="NZ_CABLBP010000024.1"/>
</dbReference>
<proteinExistence type="predicted"/>
<dbReference type="AlphaFoldDB" id="A0A7G5MVW1"/>
<sequence>MQNRFLKYVEICERAEKLGICNRDRMDSLMDIESADRKFHLRLEEWLEADDFNFTHDFSGIQNNIVRDSFPATDFDLFVPRFAEHHE</sequence>
<evidence type="ECO:0000313" key="3">
    <source>
        <dbReference type="Proteomes" id="UP000515789"/>
    </source>
</evidence>
<dbReference type="Proteomes" id="UP000515789">
    <property type="component" value="Chromosome"/>
</dbReference>
<accession>A0A7G5MVW1</accession>
<dbReference type="GeneID" id="75051308"/>
<evidence type="ECO:0000313" key="2">
    <source>
        <dbReference type="EMBL" id="QMW78754.1"/>
    </source>
</evidence>
<name>A0A7G5MVW1_9FIRM</name>
<protein>
    <recommendedName>
        <fullName evidence="1">DUF6874 domain-containing protein</fullName>
    </recommendedName>
</protein>
<organism evidence="2 3">
    <name type="scientific">Blautia producta</name>
    <dbReference type="NCBI Taxonomy" id="33035"/>
    <lineage>
        <taxon>Bacteria</taxon>
        <taxon>Bacillati</taxon>
        <taxon>Bacillota</taxon>
        <taxon>Clostridia</taxon>
        <taxon>Lachnospirales</taxon>
        <taxon>Lachnospiraceae</taxon>
        <taxon>Blautia</taxon>
    </lineage>
</organism>
<dbReference type="EMBL" id="CP039126">
    <property type="protein sequence ID" value="QMW78754.1"/>
    <property type="molecule type" value="Genomic_DNA"/>
</dbReference>
<gene>
    <name evidence="2" type="ORF">E5259_14790</name>
</gene>
<dbReference type="Pfam" id="PF21779">
    <property type="entry name" value="DUF6874"/>
    <property type="match status" value="1"/>
</dbReference>
<dbReference type="InterPro" id="IPR049239">
    <property type="entry name" value="DUF6874"/>
</dbReference>
<feature type="domain" description="DUF6874" evidence="1">
    <location>
        <begin position="9"/>
        <end position="83"/>
    </location>
</feature>
<evidence type="ECO:0000259" key="1">
    <source>
        <dbReference type="Pfam" id="PF21779"/>
    </source>
</evidence>